<evidence type="ECO:0000256" key="1">
    <source>
        <dbReference type="SAM" id="MobiDB-lite"/>
    </source>
</evidence>
<dbReference type="OrthoDB" id="5387413at2759"/>
<feature type="region of interest" description="Disordered" evidence="1">
    <location>
        <begin position="1"/>
        <end position="21"/>
    </location>
</feature>
<proteinExistence type="predicted"/>
<evidence type="ECO:0000313" key="2">
    <source>
        <dbReference type="EMBL" id="KAF2239674.1"/>
    </source>
</evidence>
<evidence type="ECO:0000313" key="3">
    <source>
        <dbReference type="Proteomes" id="UP000800092"/>
    </source>
</evidence>
<protein>
    <submittedName>
        <fullName evidence="2">Uncharacterized protein</fullName>
    </submittedName>
</protein>
<keyword evidence="3" id="KW-1185">Reference proteome</keyword>
<gene>
    <name evidence="2" type="ORF">EV356DRAFT_499873</name>
</gene>
<organism evidence="2 3">
    <name type="scientific">Viridothelium virens</name>
    <name type="common">Speckled blister lichen</name>
    <name type="synonym">Trypethelium virens</name>
    <dbReference type="NCBI Taxonomy" id="1048519"/>
    <lineage>
        <taxon>Eukaryota</taxon>
        <taxon>Fungi</taxon>
        <taxon>Dikarya</taxon>
        <taxon>Ascomycota</taxon>
        <taxon>Pezizomycotina</taxon>
        <taxon>Dothideomycetes</taxon>
        <taxon>Dothideomycetes incertae sedis</taxon>
        <taxon>Trypetheliales</taxon>
        <taxon>Trypetheliaceae</taxon>
        <taxon>Viridothelium</taxon>
    </lineage>
</organism>
<reference evidence="2" key="1">
    <citation type="journal article" date="2020" name="Stud. Mycol.">
        <title>101 Dothideomycetes genomes: a test case for predicting lifestyles and emergence of pathogens.</title>
        <authorList>
            <person name="Haridas S."/>
            <person name="Albert R."/>
            <person name="Binder M."/>
            <person name="Bloem J."/>
            <person name="Labutti K."/>
            <person name="Salamov A."/>
            <person name="Andreopoulos B."/>
            <person name="Baker S."/>
            <person name="Barry K."/>
            <person name="Bills G."/>
            <person name="Bluhm B."/>
            <person name="Cannon C."/>
            <person name="Castanera R."/>
            <person name="Culley D."/>
            <person name="Daum C."/>
            <person name="Ezra D."/>
            <person name="Gonzalez J."/>
            <person name="Henrissat B."/>
            <person name="Kuo A."/>
            <person name="Liang C."/>
            <person name="Lipzen A."/>
            <person name="Lutzoni F."/>
            <person name="Magnuson J."/>
            <person name="Mondo S."/>
            <person name="Nolan M."/>
            <person name="Ohm R."/>
            <person name="Pangilinan J."/>
            <person name="Park H.-J."/>
            <person name="Ramirez L."/>
            <person name="Alfaro M."/>
            <person name="Sun H."/>
            <person name="Tritt A."/>
            <person name="Yoshinaga Y."/>
            <person name="Zwiers L.-H."/>
            <person name="Turgeon B."/>
            <person name="Goodwin S."/>
            <person name="Spatafora J."/>
            <person name="Crous P."/>
            <person name="Grigoriev I."/>
        </authorList>
    </citation>
    <scope>NUCLEOTIDE SEQUENCE</scope>
    <source>
        <strain evidence="2">Tuck. ex Michener</strain>
    </source>
</reference>
<dbReference type="AlphaFoldDB" id="A0A6A6HNH1"/>
<sequence>MPSISRHLSPTPREVRFSKSASPPRAVRFDTGALVTAVIRPMVDSEAWAIYRFEEHAQRCSFCYRPYEVYRNGGQLCEHGHALAQEVASHLYKKRDGLVYSNAKEDQRLTNVEVPRGFEHGLSLLKAIERSLRHRRREPFVSFDRSYFVPPRVSPKISYRTQRHASSPLRHDTYESFPEYEEHQSHHHRRRKHYHSSPRADFVDWPDHEDPSFSSKNQYRIEIIEPAYHQYAVKEPRRREYRRSRFW</sequence>
<accession>A0A6A6HNH1</accession>
<name>A0A6A6HNH1_VIRVR</name>
<dbReference type="Proteomes" id="UP000800092">
    <property type="component" value="Unassembled WGS sequence"/>
</dbReference>
<dbReference type="EMBL" id="ML991772">
    <property type="protein sequence ID" value="KAF2239674.1"/>
    <property type="molecule type" value="Genomic_DNA"/>
</dbReference>